<sequence length="135" mass="13780">MKMIMTAALLMAAPALADSLTVELTGAKGEGTAVVSLWKTDSGFSSFDSARAAATLRAPIRAGVASVTFEGLAPGTYAVSAFHDGDGNGKMKTNFIGMPKEGVAVSGTAGGMPRFSKSAIPVSGKARISMAFRYL</sequence>
<dbReference type="EMBL" id="CP059851">
    <property type="protein sequence ID" value="QMW22884.1"/>
    <property type="molecule type" value="Genomic_DNA"/>
</dbReference>
<organism evidence="2 3">
    <name type="scientific">Sandaracinobacteroides saxicola</name>
    <dbReference type="NCBI Taxonomy" id="2759707"/>
    <lineage>
        <taxon>Bacteria</taxon>
        <taxon>Pseudomonadati</taxon>
        <taxon>Pseudomonadota</taxon>
        <taxon>Alphaproteobacteria</taxon>
        <taxon>Sphingomonadales</taxon>
        <taxon>Sphingosinicellaceae</taxon>
        <taxon>Sandaracinobacteroides</taxon>
    </lineage>
</organism>
<dbReference type="RefSeq" id="WP_182296198.1">
    <property type="nucleotide sequence ID" value="NZ_CP059851.1"/>
</dbReference>
<dbReference type="Proteomes" id="UP000515292">
    <property type="component" value="Chromosome"/>
</dbReference>
<accession>A0A7G5IHP2</accession>
<protein>
    <submittedName>
        <fullName evidence="2">DUF2141 domain-containing protein</fullName>
    </submittedName>
</protein>
<evidence type="ECO:0000256" key="1">
    <source>
        <dbReference type="SAM" id="SignalP"/>
    </source>
</evidence>
<keyword evidence="3" id="KW-1185">Reference proteome</keyword>
<evidence type="ECO:0000313" key="2">
    <source>
        <dbReference type="EMBL" id="QMW22884.1"/>
    </source>
</evidence>
<evidence type="ECO:0000313" key="3">
    <source>
        <dbReference type="Proteomes" id="UP000515292"/>
    </source>
</evidence>
<feature type="signal peptide" evidence="1">
    <location>
        <begin position="1"/>
        <end position="17"/>
    </location>
</feature>
<dbReference type="AlphaFoldDB" id="A0A7G5IHP2"/>
<reference evidence="2 3" key="1">
    <citation type="submission" date="2020-07" db="EMBL/GenBank/DDBJ databases">
        <title>Complete genome sequence for Sandaracinobacter sp. M6.</title>
        <authorList>
            <person name="Tang Y."/>
            <person name="Liu Q."/>
            <person name="Guo Z."/>
            <person name="Lei P."/>
            <person name="Huang B."/>
        </authorList>
    </citation>
    <scope>NUCLEOTIDE SEQUENCE [LARGE SCALE GENOMIC DNA]</scope>
    <source>
        <strain evidence="2 3">M6</strain>
    </source>
</reference>
<feature type="chain" id="PRO_5028948660" evidence="1">
    <location>
        <begin position="18"/>
        <end position="135"/>
    </location>
</feature>
<name>A0A7G5IHP2_9SPHN</name>
<gene>
    <name evidence="2" type="ORF">H3309_16575</name>
</gene>
<dbReference type="KEGG" id="sand:H3309_16575"/>
<dbReference type="Pfam" id="PF09912">
    <property type="entry name" value="DUF2141"/>
    <property type="match status" value="1"/>
</dbReference>
<proteinExistence type="predicted"/>
<keyword evidence="1" id="KW-0732">Signal</keyword>
<dbReference type="InterPro" id="IPR018673">
    <property type="entry name" value="DUF2141"/>
</dbReference>